<keyword evidence="2" id="KW-1185">Reference proteome</keyword>
<evidence type="ECO:0000313" key="2">
    <source>
        <dbReference type="Proteomes" id="UP000781932"/>
    </source>
</evidence>
<accession>A0A9P6I3J7</accession>
<gene>
    <name evidence="1" type="ORF">CkaCkLH20_07388</name>
</gene>
<dbReference type="RefSeq" id="XP_038744583.1">
    <property type="nucleotide sequence ID" value="XM_038890105.1"/>
</dbReference>
<sequence length="382" mass="42389">MELEGKSGHIWLEWYFVLMHSMKMEATDPKDLVYGLLGVSQLDIKPNYRRDVSVGDVYTEYVSRWLADPRSRSSEVSEPLEFLNDSGSAVAAPGFPSWVPNFEAFSQSRHRRRLSPLAGTVKKGLVTLGSFKTERFPTAAGAKLFGVGYELENVASVSGWSIGQGRTNGELLNFLASNHATSRCGIPFLGVWMRLMILETDLEVSHNTARLAFYLLHDLVSQNESPELSADQITVQLGRTYHSPDEIEPWEAWILRSFLYRVDTDATTPDSGTINLPHKDEDMEAAAQMRLEETYGSLQDYHIFETEGGRVGVAPDGVEVGDPVCILQGCGLPLILKRKNGGNCEESEYIHFSTSLIVGLMDGEAAGIIEEKKLEPKTIIIV</sequence>
<dbReference type="InterPro" id="IPR052895">
    <property type="entry name" value="HetReg/Transcr_Mod"/>
</dbReference>
<dbReference type="PANTHER" id="PTHR24148">
    <property type="entry name" value="ANKYRIN REPEAT DOMAIN-CONTAINING PROTEIN 39 HOMOLOG-RELATED"/>
    <property type="match status" value="1"/>
</dbReference>
<dbReference type="OrthoDB" id="5386682at2759"/>
<evidence type="ECO:0008006" key="3">
    <source>
        <dbReference type="Google" id="ProtNLM"/>
    </source>
</evidence>
<protein>
    <recommendedName>
        <fullName evidence="3">Heterokaryon incompatibility protein 6, OR allele</fullName>
    </recommendedName>
</protein>
<organism evidence="1 2">
    <name type="scientific">Colletotrichum karsti</name>
    <dbReference type="NCBI Taxonomy" id="1095194"/>
    <lineage>
        <taxon>Eukaryota</taxon>
        <taxon>Fungi</taxon>
        <taxon>Dikarya</taxon>
        <taxon>Ascomycota</taxon>
        <taxon>Pezizomycotina</taxon>
        <taxon>Sordariomycetes</taxon>
        <taxon>Hypocreomycetidae</taxon>
        <taxon>Glomerellales</taxon>
        <taxon>Glomerellaceae</taxon>
        <taxon>Colletotrichum</taxon>
        <taxon>Colletotrichum boninense species complex</taxon>
    </lineage>
</organism>
<dbReference type="GeneID" id="62163179"/>
<dbReference type="Proteomes" id="UP000781932">
    <property type="component" value="Unassembled WGS sequence"/>
</dbReference>
<dbReference type="PANTHER" id="PTHR24148:SF64">
    <property type="entry name" value="HETEROKARYON INCOMPATIBILITY DOMAIN-CONTAINING PROTEIN"/>
    <property type="match status" value="1"/>
</dbReference>
<evidence type="ECO:0000313" key="1">
    <source>
        <dbReference type="EMBL" id="KAF9875122.1"/>
    </source>
</evidence>
<dbReference type="EMBL" id="JAATWM020000023">
    <property type="protein sequence ID" value="KAF9875122.1"/>
    <property type="molecule type" value="Genomic_DNA"/>
</dbReference>
<comment type="caution">
    <text evidence="1">The sequence shown here is derived from an EMBL/GenBank/DDBJ whole genome shotgun (WGS) entry which is preliminary data.</text>
</comment>
<reference evidence="1" key="2">
    <citation type="submission" date="2020-11" db="EMBL/GenBank/DDBJ databases">
        <title>Whole genome sequencing of Colletotrichum sp.</title>
        <authorList>
            <person name="Li H."/>
        </authorList>
    </citation>
    <scope>NUCLEOTIDE SEQUENCE</scope>
    <source>
        <strain evidence="1">CkLH20</strain>
    </source>
</reference>
<name>A0A9P6I3J7_9PEZI</name>
<proteinExistence type="predicted"/>
<dbReference type="AlphaFoldDB" id="A0A9P6I3J7"/>
<reference evidence="1" key="1">
    <citation type="submission" date="2020-03" db="EMBL/GenBank/DDBJ databases">
        <authorList>
            <person name="He L."/>
        </authorList>
    </citation>
    <scope>NUCLEOTIDE SEQUENCE</scope>
    <source>
        <strain evidence="1">CkLH20</strain>
    </source>
</reference>